<protein>
    <submittedName>
        <fullName evidence="2">Uncharacterized protein</fullName>
    </submittedName>
</protein>
<reference evidence="2" key="1">
    <citation type="journal article" date="2020" name="Nature">
        <title>Giant virus diversity and host interactions through global metagenomics.</title>
        <authorList>
            <person name="Schulz F."/>
            <person name="Roux S."/>
            <person name="Paez-Espino D."/>
            <person name="Jungbluth S."/>
            <person name="Walsh D.A."/>
            <person name="Denef V.J."/>
            <person name="McMahon K.D."/>
            <person name="Konstantinidis K.T."/>
            <person name="Eloe-Fadrosh E.A."/>
            <person name="Kyrpides N.C."/>
            <person name="Woyke T."/>
        </authorList>
    </citation>
    <scope>NUCLEOTIDE SEQUENCE</scope>
    <source>
        <strain evidence="2">GVMAG-M-3300023184-60</strain>
    </source>
</reference>
<feature type="transmembrane region" description="Helical" evidence="1">
    <location>
        <begin position="6"/>
        <end position="23"/>
    </location>
</feature>
<sequence>MYNYIYLLIFIIIIYASLYYIFYDELVIYQVDTAHFDFNLLYKKQPIIIEDSIQDIDAILADWFDYNIVEYDVIIPNIWSWNRNNYKYLLIYADSHEDNSVEITIGNALTKQENNVPISPDILPPEYNQNLTTILLNSNKLLILPFKWYYHINILSGNPRFFGIHDYITYGLSFGVVKGK</sequence>
<keyword evidence="1" id="KW-0812">Transmembrane</keyword>
<organism evidence="2">
    <name type="scientific">viral metagenome</name>
    <dbReference type="NCBI Taxonomy" id="1070528"/>
    <lineage>
        <taxon>unclassified sequences</taxon>
        <taxon>metagenomes</taxon>
        <taxon>organismal metagenomes</taxon>
    </lineage>
</organism>
<proteinExistence type="predicted"/>
<name>A0A6C0I9K2_9ZZZZ</name>
<dbReference type="EMBL" id="MN740150">
    <property type="protein sequence ID" value="QHT89708.1"/>
    <property type="molecule type" value="Genomic_DNA"/>
</dbReference>
<keyword evidence="1" id="KW-0472">Membrane</keyword>
<evidence type="ECO:0000313" key="2">
    <source>
        <dbReference type="EMBL" id="QHT89708.1"/>
    </source>
</evidence>
<keyword evidence="1" id="KW-1133">Transmembrane helix</keyword>
<dbReference type="AlphaFoldDB" id="A0A6C0I9K2"/>
<accession>A0A6C0I9K2</accession>
<evidence type="ECO:0000256" key="1">
    <source>
        <dbReference type="SAM" id="Phobius"/>
    </source>
</evidence>